<dbReference type="NCBIfam" id="NF033788">
    <property type="entry name" value="HTH_metalloreg"/>
    <property type="match status" value="1"/>
</dbReference>
<evidence type="ECO:0000259" key="4">
    <source>
        <dbReference type="PROSITE" id="PS50987"/>
    </source>
</evidence>
<dbReference type="InterPro" id="IPR036390">
    <property type="entry name" value="WH_DNA-bd_sf"/>
</dbReference>
<proteinExistence type="predicted"/>
<dbReference type="SUPFAM" id="SSF46785">
    <property type="entry name" value="Winged helix' DNA-binding domain"/>
    <property type="match status" value="1"/>
</dbReference>
<protein>
    <submittedName>
        <fullName evidence="5">Helix-turn-helix transcriptional regulator</fullName>
    </submittedName>
</protein>
<evidence type="ECO:0000256" key="1">
    <source>
        <dbReference type="ARBA" id="ARBA00023015"/>
    </source>
</evidence>
<dbReference type="CDD" id="cd00090">
    <property type="entry name" value="HTH_ARSR"/>
    <property type="match status" value="1"/>
</dbReference>
<dbReference type="InterPro" id="IPR001845">
    <property type="entry name" value="HTH_ArsR_DNA-bd_dom"/>
</dbReference>
<accession>A0A7Y6IXQ7</accession>
<evidence type="ECO:0000256" key="3">
    <source>
        <dbReference type="ARBA" id="ARBA00023163"/>
    </source>
</evidence>
<evidence type="ECO:0000256" key="2">
    <source>
        <dbReference type="ARBA" id="ARBA00023125"/>
    </source>
</evidence>
<dbReference type="InterPro" id="IPR036388">
    <property type="entry name" value="WH-like_DNA-bd_sf"/>
</dbReference>
<dbReference type="InterPro" id="IPR051081">
    <property type="entry name" value="HTH_MetalResp_TranReg"/>
</dbReference>
<dbReference type="SMART" id="SM00418">
    <property type="entry name" value="HTH_ARSR"/>
    <property type="match status" value="1"/>
</dbReference>
<dbReference type="PRINTS" id="PR00778">
    <property type="entry name" value="HTHARSR"/>
</dbReference>
<dbReference type="Pfam" id="PF12840">
    <property type="entry name" value="HTH_20"/>
    <property type="match status" value="1"/>
</dbReference>
<name>A0A7Y6IXQ7_9ACTN</name>
<dbReference type="PROSITE" id="PS50987">
    <property type="entry name" value="HTH_ARSR_2"/>
    <property type="match status" value="1"/>
</dbReference>
<organism evidence="5 6">
    <name type="scientific">Nonomuraea rhodomycinica</name>
    <dbReference type="NCBI Taxonomy" id="1712872"/>
    <lineage>
        <taxon>Bacteria</taxon>
        <taxon>Bacillati</taxon>
        <taxon>Actinomycetota</taxon>
        <taxon>Actinomycetes</taxon>
        <taxon>Streptosporangiales</taxon>
        <taxon>Streptosporangiaceae</taxon>
        <taxon>Nonomuraea</taxon>
    </lineage>
</organism>
<keyword evidence="2" id="KW-0238">DNA-binding</keyword>
<evidence type="ECO:0000313" key="5">
    <source>
        <dbReference type="EMBL" id="NUW45981.1"/>
    </source>
</evidence>
<sequence>MRLLPHPATESIQLTEVLRALSDPVRMEIVVRLAARKEQTCSGVGEELGVHKSTASHHYRTLREAGVVMTRQVGRLKFMRLRRDDLDARFPGLLDAVLAAAHADDTGQAAAHADDAGQGDGAGVLAQGILTQGVPAHGE</sequence>
<dbReference type="Gene3D" id="1.10.10.10">
    <property type="entry name" value="Winged helix-like DNA-binding domain superfamily/Winged helix DNA-binding domain"/>
    <property type="match status" value="1"/>
</dbReference>
<keyword evidence="6" id="KW-1185">Reference proteome</keyword>
<feature type="domain" description="HTH arsR-type" evidence="4">
    <location>
        <begin position="6"/>
        <end position="101"/>
    </location>
</feature>
<dbReference type="InterPro" id="IPR011991">
    <property type="entry name" value="ArsR-like_HTH"/>
</dbReference>
<dbReference type="GO" id="GO:0003677">
    <property type="term" value="F:DNA binding"/>
    <property type="evidence" value="ECO:0007669"/>
    <property type="project" value="UniProtKB-KW"/>
</dbReference>
<dbReference type="PANTHER" id="PTHR33154">
    <property type="entry name" value="TRANSCRIPTIONAL REGULATOR, ARSR FAMILY"/>
    <property type="match status" value="1"/>
</dbReference>
<gene>
    <name evidence="5" type="ORF">HT134_38575</name>
</gene>
<reference evidence="5 6" key="1">
    <citation type="submission" date="2020-06" db="EMBL/GenBank/DDBJ databases">
        <authorList>
            <person name="Chanama M."/>
        </authorList>
    </citation>
    <scope>NUCLEOTIDE SEQUENCE [LARGE SCALE GENOMIC DNA]</scope>
    <source>
        <strain evidence="5 6">TBRC6557</strain>
    </source>
</reference>
<keyword evidence="3" id="KW-0804">Transcription</keyword>
<dbReference type="PANTHER" id="PTHR33154:SF12">
    <property type="entry name" value="TRANSCRIPTIONAL REGULATORY PROTEIN"/>
    <property type="match status" value="1"/>
</dbReference>
<dbReference type="RefSeq" id="WP_175605427.1">
    <property type="nucleotide sequence ID" value="NZ_JABWGO010000013.1"/>
</dbReference>
<dbReference type="EMBL" id="JABWGO010000013">
    <property type="protein sequence ID" value="NUW45981.1"/>
    <property type="molecule type" value="Genomic_DNA"/>
</dbReference>
<evidence type="ECO:0000313" key="6">
    <source>
        <dbReference type="Proteomes" id="UP000546126"/>
    </source>
</evidence>
<dbReference type="AlphaFoldDB" id="A0A7Y6IXQ7"/>
<keyword evidence="1" id="KW-0805">Transcription regulation</keyword>
<dbReference type="Proteomes" id="UP000546126">
    <property type="component" value="Unassembled WGS sequence"/>
</dbReference>
<comment type="caution">
    <text evidence="5">The sequence shown here is derived from an EMBL/GenBank/DDBJ whole genome shotgun (WGS) entry which is preliminary data.</text>
</comment>
<dbReference type="GO" id="GO:0003700">
    <property type="term" value="F:DNA-binding transcription factor activity"/>
    <property type="evidence" value="ECO:0007669"/>
    <property type="project" value="InterPro"/>
</dbReference>